<organism evidence="2 3">
    <name type="scientific">Nostoc sphaeroides CCNUC1</name>
    <dbReference type="NCBI Taxonomy" id="2653204"/>
    <lineage>
        <taxon>Bacteria</taxon>
        <taxon>Bacillati</taxon>
        <taxon>Cyanobacteriota</taxon>
        <taxon>Cyanophyceae</taxon>
        <taxon>Nostocales</taxon>
        <taxon>Nostocaceae</taxon>
        <taxon>Nostoc</taxon>
    </lineage>
</organism>
<dbReference type="Proteomes" id="UP000326678">
    <property type="component" value="Chromosome Gxm2"/>
</dbReference>
<gene>
    <name evidence="2" type="ORF">GXM_08061</name>
</gene>
<feature type="region of interest" description="Disordered" evidence="1">
    <location>
        <begin position="1"/>
        <end position="44"/>
    </location>
</feature>
<evidence type="ECO:0000256" key="1">
    <source>
        <dbReference type="SAM" id="MobiDB-lite"/>
    </source>
</evidence>
<sequence length="124" mass="13647">MTNSNQNHEFDYLNENSGDSSPEFNSTKGNHRSTQATLVADDDISPEEEQLLAGYNPTANHLISEEYRLKQDAEGAVERPLAEKPSVRLGSVVGLVGMAGRPHHVNKVVLFSIDLKLISLIPTY</sequence>
<evidence type="ECO:0000313" key="3">
    <source>
        <dbReference type="Proteomes" id="UP000326678"/>
    </source>
</evidence>
<keyword evidence="3" id="KW-1185">Reference proteome</keyword>
<accession>A0A5P8WCM5</accession>
<name>A0A5P8WCM5_9NOSO</name>
<proteinExistence type="predicted"/>
<dbReference type="RefSeq" id="WP_194198983.1">
    <property type="nucleotide sequence ID" value="NZ_CP045227.1"/>
</dbReference>
<protein>
    <submittedName>
        <fullName evidence="2">Uncharacterized protein</fullName>
    </submittedName>
</protein>
<feature type="compositionally biased region" description="Polar residues" evidence="1">
    <location>
        <begin position="14"/>
        <end position="37"/>
    </location>
</feature>
<evidence type="ECO:0000313" key="2">
    <source>
        <dbReference type="EMBL" id="QFS50567.1"/>
    </source>
</evidence>
<dbReference type="KEGG" id="nsh:GXM_08061"/>
<reference evidence="2 3" key="1">
    <citation type="submission" date="2019-10" db="EMBL/GenBank/DDBJ databases">
        <title>Genomic and transcriptomic insights into the perfect genentic adaptation of a filamentous nitrogen-fixing cyanobacterium to rice fields.</title>
        <authorList>
            <person name="Chen Z."/>
        </authorList>
    </citation>
    <scope>NUCLEOTIDE SEQUENCE [LARGE SCALE GENOMIC DNA]</scope>
    <source>
        <strain evidence="2">CCNUC1</strain>
    </source>
</reference>
<dbReference type="AlphaFoldDB" id="A0A5P8WCM5"/>
<dbReference type="EMBL" id="CP045227">
    <property type="protein sequence ID" value="QFS50567.1"/>
    <property type="molecule type" value="Genomic_DNA"/>
</dbReference>